<accession>A0A067SVJ6</accession>
<protein>
    <submittedName>
        <fullName evidence="1">Uncharacterized protein</fullName>
    </submittedName>
</protein>
<evidence type="ECO:0000313" key="1">
    <source>
        <dbReference type="EMBL" id="KDR74077.1"/>
    </source>
</evidence>
<gene>
    <name evidence="1" type="ORF">GALMADRAFT_227772</name>
</gene>
<dbReference type="EMBL" id="KL142384">
    <property type="protein sequence ID" value="KDR74077.1"/>
    <property type="molecule type" value="Genomic_DNA"/>
</dbReference>
<evidence type="ECO:0000313" key="2">
    <source>
        <dbReference type="Proteomes" id="UP000027222"/>
    </source>
</evidence>
<organism evidence="1 2">
    <name type="scientific">Galerina marginata (strain CBS 339.88)</name>
    <dbReference type="NCBI Taxonomy" id="685588"/>
    <lineage>
        <taxon>Eukaryota</taxon>
        <taxon>Fungi</taxon>
        <taxon>Dikarya</taxon>
        <taxon>Basidiomycota</taxon>
        <taxon>Agaricomycotina</taxon>
        <taxon>Agaricomycetes</taxon>
        <taxon>Agaricomycetidae</taxon>
        <taxon>Agaricales</taxon>
        <taxon>Agaricineae</taxon>
        <taxon>Strophariaceae</taxon>
        <taxon>Galerina</taxon>
    </lineage>
</organism>
<sequence>MFSSADLNFAQQPAAFGFSPTHVTSSTASLSGALNFSQLPAGIQRQILVFAARSDRRLSLNLARVSRTIQPWIDGIIYAQVHLLYLRTVRLFLRTLNERPHARTKPMGFFELTVRSIFVCADAEPESVLAILSACRGVTDLSYYGGRLSVHLDESHPIFIFRPNFGIPFFAAVTHLSLVNEWDEWTSWTWSAINTETMPALVCLKFDLAVGQNPPTDGAHQGGSRSRWLDIVSDICPTARGSEESESEDTFGHPLHSASRAKMEKVASAISDVLNNHASLRICVLILRFDMNPEGTAKIISRLASLKFNINRSSQPQRALVDDSETPKRTGFDPRLVFAWEKEPFRYSYADSVHEGMIWKSAEAVTKAQRYLSGYILLNCDCLI</sequence>
<reference evidence="2" key="1">
    <citation type="journal article" date="2014" name="Proc. Natl. Acad. Sci. U.S.A.">
        <title>Extensive sampling of basidiomycete genomes demonstrates inadequacy of the white-rot/brown-rot paradigm for wood decay fungi.</title>
        <authorList>
            <person name="Riley R."/>
            <person name="Salamov A.A."/>
            <person name="Brown D.W."/>
            <person name="Nagy L.G."/>
            <person name="Floudas D."/>
            <person name="Held B.W."/>
            <person name="Levasseur A."/>
            <person name="Lombard V."/>
            <person name="Morin E."/>
            <person name="Otillar R."/>
            <person name="Lindquist E.A."/>
            <person name="Sun H."/>
            <person name="LaButti K.M."/>
            <person name="Schmutz J."/>
            <person name="Jabbour D."/>
            <person name="Luo H."/>
            <person name="Baker S.E."/>
            <person name="Pisabarro A.G."/>
            <person name="Walton J.D."/>
            <person name="Blanchette R.A."/>
            <person name="Henrissat B."/>
            <person name="Martin F."/>
            <person name="Cullen D."/>
            <person name="Hibbett D.S."/>
            <person name="Grigoriev I.V."/>
        </authorList>
    </citation>
    <scope>NUCLEOTIDE SEQUENCE [LARGE SCALE GENOMIC DNA]</scope>
    <source>
        <strain evidence="2">CBS 339.88</strain>
    </source>
</reference>
<dbReference type="AlphaFoldDB" id="A0A067SVJ6"/>
<dbReference type="STRING" id="685588.A0A067SVJ6"/>
<proteinExistence type="predicted"/>
<name>A0A067SVJ6_GALM3</name>
<dbReference type="HOGENOM" id="CLU_051720_0_1_1"/>
<dbReference type="Proteomes" id="UP000027222">
    <property type="component" value="Unassembled WGS sequence"/>
</dbReference>
<keyword evidence="2" id="KW-1185">Reference proteome</keyword>
<dbReference type="OrthoDB" id="2995911at2759"/>